<sequence>MLRVGVVGVGNMGRHHARVYSELAEEGKVEFIGVADANFKRAKEIAGQYKIRAFQDYRELMSKVDAVSIAVPTSLHKQIALDFIEKGINILVEKPIAESIESAQEIIKAAKANNVVLMVGHIERFNPAVLKLREILRDGALGEIVTLMAKRVGPFPPQIKDVGVIIDLAVHDIDVMSFLLGEQVKEVYAKAGSAKNPLELEDYAVMVLTFESATGIVETNWLTPHKVRKLSVVGTEGIAELDYINQELTLYNHEWIRKAKIQKREPLRNEIEHFVECIEKGVEPIVSGRDGLHALKVAIMALESAKEGKIIKS</sequence>
<dbReference type="InterPro" id="IPR055170">
    <property type="entry name" value="GFO_IDH_MocA-like_dom"/>
</dbReference>
<dbReference type="SUPFAM" id="SSF51735">
    <property type="entry name" value="NAD(P)-binding Rossmann-fold domains"/>
    <property type="match status" value="1"/>
</dbReference>
<dbReference type="RefSeq" id="WP_013468198.1">
    <property type="nucleotide sequence ID" value="NC_014804.1"/>
</dbReference>
<dbReference type="EMBL" id="CP002372">
    <property type="protein sequence ID" value="ADT84902.1"/>
    <property type="molecule type" value="Genomic_DNA"/>
</dbReference>
<dbReference type="InterPro" id="IPR000683">
    <property type="entry name" value="Gfo/Idh/MocA-like_OxRdtase_N"/>
</dbReference>
<dbReference type="Pfam" id="PF01408">
    <property type="entry name" value="GFO_IDH_MocA"/>
    <property type="match status" value="1"/>
</dbReference>
<evidence type="ECO:0000313" key="4">
    <source>
        <dbReference type="Proteomes" id="UP000007478"/>
    </source>
</evidence>
<evidence type="ECO:0000259" key="2">
    <source>
        <dbReference type="Pfam" id="PF22725"/>
    </source>
</evidence>
<dbReference type="PATRIC" id="fig|391623.17.peg.1926"/>
<dbReference type="KEGG" id="tba:TERMP_01927"/>
<keyword evidence="4" id="KW-1185">Reference proteome</keyword>
<dbReference type="GeneID" id="10042243"/>
<dbReference type="SUPFAM" id="SSF55347">
    <property type="entry name" value="Glyceraldehyde-3-phosphate dehydrogenase-like, C-terminal domain"/>
    <property type="match status" value="1"/>
</dbReference>
<name>F0LKZ5_THEBM</name>
<evidence type="ECO:0000313" key="3">
    <source>
        <dbReference type="EMBL" id="ADT84902.1"/>
    </source>
</evidence>
<dbReference type="NCBIfam" id="NF040723">
    <property type="entry name" value="UDP-GlcNAcDh_Arch"/>
    <property type="match status" value="1"/>
</dbReference>
<dbReference type="Proteomes" id="UP000007478">
    <property type="component" value="Chromosome"/>
</dbReference>
<feature type="domain" description="Gfo/Idh/MocA-like oxidoreductase N-terminal" evidence="1">
    <location>
        <begin position="2"/>
        <end position="121"/>
    </location>
</feature>
<dbReference type="Gene3D" id="3.30.360.10">
    <property type="entry name" value="Dihydrodipicolinate Reductase, domain 2"/>
    <property type="match status" value="1"/>
</dbReference>
<dbReference type="Gene3D" id="3.40.50.720">
    <property type="entry name" value="NAD(P)-binding Rossmann-like Domain"/>
    <property type="match status" value="1"/>
</dbReference>
<dbReference type="PANTHER" id="PTHR43377:SF1">
    <property type="entry name" value="BILIVERDIN REDUCTASE A"/>
    <property type="match status" value="1"/>
</dbReference>
<dbReference type="InterPro" id="IPR036291">
    <property type="entry name" value="NAD(P)-bd_dom_sf"/>
</dbReference>
<protein>
    <submittedName>
        <fullName evidence="3">Oxidoreductase</fullName>
    </submittedName>
</protein>
<dbReference type="InterPro" id="IPR053561">
    <property type="entry name" value="UDP-GlcNAc_3-dehydrogenase"/>
</dbReference>
<dbReference type="OrthoDB" id="25239at2157"/>
<dbReference type="eggNOG" id="arCOG01622">
    <property type="taxonomic scope" value="Archaea"/>
</dbReference>
<proteinExistence type="predicted"/>
<dbReference type="PANTHER" id="PTHR43377">
    <property type="entry name" value="BILIVERDIN REDUCTASE A"/>
    <property type="match status" value="1"/>
</dbReference>
<dbReference type="GO" id="GO:0000166">
    <property type="term" value="F:nucleotide binding"/>
    <property type="evidence" value="ECO:0007669"/>
    <property type="project" value="InterPro"/>
</dbReference>
<reference evidence="3 4" key="1">
    <citation type="journal article" date="2011" name="J. Bacteriol.">
        <title>Complete genome sequence of the hyperthermophilic, piezophilic, heterotrophic, and carboxydotrophic archaeon Thermococcus barophilus MP.</title>
        <authorList>
            <person name="Vannier P."/>
            <person name="Marteinsson V.T."/>
            <person name="Fridjonsson O.H."/>
            <person name="Oger P."/>
            <person name="Jebbar M."/>
        </authorList>
    </citation>
    <scope>NUCLEOTIDE SEQUENCE [LARGE SCALE GENOMIC DNA]</scope>
    <source>
        <strain evidence="4">DSM 11836 / MP</strain>
    </source>
</reference>
<organism evidence="3 4">
    <name type="scientific">Thermococcus barophilus (strain DSM 11836 / MP)</name>
    <dbReference type="NCBI Taxonomy" id="391623"/>
    <lineage>
        <taxon>Archaea</taxon>
        <taxon>Methanobacteriati</taxon>
        <taxon>Methanobacteriota</taxon>
        <taxon>Thermococci</taxon>
        <taxon>Thermococcales</taxon>
        <taxon>Thermococcaceae</taxon>
        <taxon>Thermococcus</taxon>
    </lineage>
</organism>
<accession>F0LKZ5</accession>
<evidence type="ECO:0000259" key="1">
    <source>
        <dbReference type="Pfam" id="PF01408"/>
    </source>
</evidence>
<dbReference type="AlphaFoldDB" id="F0LKZ5"/>
<dbReference type="HOGENOM" id="CLU_023194_10_0_2"/>
<gene>
    <name evidence="3" type="ordered locus">TERMP_01927</name>
</gene>
<dbReference type="Pfam" id="PF22725">
    <property type="entry name" value="GFO_IDH_MocA_C3"/>
    <property type="match status" value="1"/>
</dbReference>
<dbReference type="InterPro" id="IPR051450">
    <property type="entry name" value="Gfo/Idh/MocA_Oxidoreductases"/>
</dbReference>
<feature type="domain" description="GFO/IDH/MocA-like oxidoreductase" evidence="2">
    <location>
        <begin position="130"/>
        <end position="239"/>
    </location>
</feature>